<reference evidence="2 3" key="1">
    <citation type="submission" date="2023-10" db="EMBL/GenBank/DDBJ databases">
        <title>Screening of Alkalihalobacillus lindianensis BZ-TG-R113 and Its Alleviation of Salt Stress on Rapeseed Growth.</title>
        <authorList>
            <person name="Zhao B."/>
            <person name="Guo T."/>
        </authorList>
    </citation>
    <scope>NUCLEOTIDE SEQUENCE [LARGE SCALE GENOMIC DNA]</scope>
    <source>
        <strain evidence="2 3">BZ-TG-R113</strain>
    </source>
</reference>
<organism evidence="2 3">
    <name type="scientific">Alkalihalophilus lindianensis</name>
    <dbReference type="NCBI Taxonomy" id="1630542"/>
    <lineage>
        <taxon>Bacteria</taxon>
        <taxon>Bacillati</taxon>
        <taxon>Bacillota</taxon>
        <taxon>Bacilli</taxon>
        <taxon>Bacillales</taxon>
        <taxon>Bacillaceae</taxon>
        <taxon>Alkalihalophilus</taxon>
    </lineage>
</organism>
<protein>
    <submittedName>
        <fullName evidence="2">Glutaredoxin family protein</fullName>
    </submittedName>
</protein>
<sequence>MSTSIIVYTQQSCGHCHRQMEWMNKKHIPFEERDLSKEDFRNEFLDLEGKGTPLTLLKSKNTSEIITGFNEKMLAKRLLLD</sequence>
<evidence type="ECO:0000313" key="3">
    <source>
        <dbReference type="Proteomes" id="UP001287282"/>
    </source>
</evidence>
<proteinExistence type="predicted"/>
<accession>A0ABU3X9X7</accession>
<dbReference type="InterPro" id="IPR036249">
    <property type="entry name" value="Thioredoxin-like_sf"/>
</dbReference>
<dbReference type="Gene3D" id="3.40.30.10">
    <property type="entry name" value="Glutaredoxin"/>
    <property type="match status" value="1"/>
</dbReference>
<evidence type="ECO:0000259" key="1">
    <source>
        <dbReference type="Pfam" id="PF00462"/>
    </source>
</evidence>
<dbReference type="EMBL" id="JAWJBA010000002">
    <property type="protein sequence ID" value="MDV2684422.1"/>
    <property type="molecule type" value="Genomic_DNA"/>
</dbReference>
<name>A0ABU3X9X7_9BACI</name>
<dbReference type="InterPro" id="IPR002109">
    <property type="entry name" value="Glutaredoxin"/>
</dbReference>
<feature type="domain" description="Glutaredoxin" evidence="1">
    <location>
        <begin position="5"/>
        <end position="48"/>
    </location>
</feature>
<dbReference type="SUPFAM" id="SSF52833">
    <property type="entry name" value="Thioredoxin-like"/>
    <property type="match status" value="1"/>
</dbReference>
<dbReference type="CDD" id="cd02976">
    <property type="entry name" value="NrdH"/>
    <property type="match status" value="1"/>
</dbReference>
<gene>
    <name evidence="2" type="ORF">RYX56_08570</name>
</gene>
<dbReference type="Pfam" id="PF00462">
    <property type="entry name" value="Glutaredoxin"/>
    <property type="match status" value="1"/>
</dbReference>
<keyword evidence="3" id="KW-1185">Reference proteome</keyword>
<dbReference type="RefSeq" id="WP_317121654.1">
    <property type="nucleotide sequence ID" value="NZ_JAWJBA010000002.1"/>
</dbReference>
<comment type="caution">
    <text evidence="2">The sequence shown here is derived from an EMBL/GenBank/DDBJ whole genome shotgun (WGS) entry which is preliminary data.</text>
</comment>
<evidence type="ECO:0000313" key="2">
    <source>
        <dbReference type="EMBL" id="MDV2684422.1"/>
    </source>
</evidence>
<dbReference type="PROSITE" id="PS51354">
    <property type="entry name" value="GLUTAREDOXIN_2"/>
    <property type="match status" value="1"/>
</dbReference>
<dbReference type="Proteomes" id="UP001287282">
    <property type="component" value="Unassembled WGS sequence"/>
</dbReference>